<evidence type="ECO:0000313" key="1">
    <source>
        <dbReference type="EMBL" id="CDF28613.1"/>
    </source>
</evidence>
<comment type="caution">
    <text evidence="1">The sequence shown here is derived from an EMBL/GenBank/DDBJ whole genome shotgun (WGS) entry which is preliminary data.</text>
</comment>
<protein>
    <submittedName>
        <fullName evidence="1">Uncharacterized protein</fullName>
    </submittedName>
</protein>
<sequence length="260" mass="29699">MPKDIVNGSPEDFNNYVSVEEGTLTVKYEPEEVINFMYNEIYCEAQSIILNCLDDIYHKCNLERNQVERINKDNIIEVKPSLDSNGQPIVTELSATAKENLYADYGTTADSNVAIVPPGIESKILCGNNYQSDYTRQTEIFRNNILRTFVTPQSQAGNEKSNQNVAEYINDSAITGFIVNVANDQKWVLKYCNELLNRQLELMGISETLDIYFSYSRDDVLRYIMELSAEGDEIYKNYLSNFEEEQPVGERIITENGVEI</sequence>
<name>R7PRR4_METSM</name>
<reference evidence="1" key="1">
    <citation type="submission" date="2012-11" db="EMBL/GenBank/DDBJ databases">
        <title>Dependencies among metagenomic species, viruses, plasmids and units of genetic variation.</title>
        <authorList>
            <person name="Nielsen H.B."/>
            <person name="Almeida M."/>
            <person name="Juncker A.S."/>
            <person name="Rasmussen S."/>
            <person name="Li J."/>
            <person name="Sunagawa S."/>
            <person name="Plichta D."/>
            <person name="Gautier L."/>
            <person name="Le Chatelier E."/>
            <person name="Peletier E."/>
            <person name="Bonde I."/>
            <person name="Nielsen T."/>
            <person name="Manichanh C."/>
            <person name="Arumugam M."/>
            <person name="Batto J."/>
            <person name="Santos M.B.Q.D."/>
            <person name="Blom N."/>
            <person name="Borruel N."/>
            <person name="Burgdorf K.S."/>
            <person name="Boumezbeur F."/>
            <person name="Casellas F."/>
            <person name="Dore J."/>
            <person name="Guarner F."/>
            <person name="Hansen T."/>
            <person name="Hildebrand F."/>
            <person name="Kaas R.S."/>
            <person name="Kennedy S."/>
            <person name="Kristiansen K."/>
            <person name="Kultima J.R."/>
            <person name="Leonard P."/>
            <person name="Levenez F."/>
            <person name="Lund O."/>
            <person name="Moumen B."/>
            <person name="Le Paslier D."/>
            <person name="Pons N."/>
            <person name="Pedersen O."/>
            <person name="Prifti E."/>
            <person name="Qin J."/>
            <person name="Raes J."/>
            <person name="Tap J."/>
            <person name="Tims S."/>
            <person name="Ussery D.W."/>
            <person name="Yamada T."/>
            <person name="MetaHit consortium"/>
            <person name="Renault P."/>
            <person name="Sicheritz-Ponten T."/>
            <person name="Bork P."/>
            <person name="Wang J."/>
            <person name="Brunak S."/>
            <person name="Ehrlich S.D."/>
        </authorList>
    </citation>
    <scope>NUCLEOTIDE SEQUENCE [LARGE SCALE GENOMIC DNA]</scope>
</reference>
<dbReference type="EMBL" id="CBKP010000018">
    <property type="protein sequence ID" value="CDF28613.1"/>
    <property type="molecule type" value="Genomic_DNA"/>
</dbReference>
<proteinExistence type="predicted"/>
<organism evidence="1">
    <name type="scientific">Methanobrevibacter smithii CAG:186</name>
    <dbReference type="NCBI Taxonomy" id="1263088"/>
    <lineage>
        <taxon>Archaea</taxon>
        <taxon>Methanobacteriati</taxon>
        <taxon>Methanobacteriota</taxon>
        <taxon>Methanomada group</taxon>
        <taxon>Methanobacteria</taxon>
        <taxon>Methanobacteriales</taxon>
        <taxon>Methanobacteriaceae</taxon>
        <taxon>Methanobrevibacter</taxon>
    </lineage>
</organism>
<dbReference type="Proteomes" id="UP000018189">
    <property type="component" value="Unassembled WGS sequence"/>
</dbReference>
<gene>
    <name evidence="1" type="ORF">BN522_00496</name>
</gene>
<dbReference type="AlphaFoldDB" id="R7PRR4"/>
<accession>R7PRR4</accession>